<proteinExistence type="predicted"/>
<comment type="caution">
    <text evidence="1">The sequence shown here is derived from an EMBL/GenBank/DDBJ whole genome shotgun (WGS) entry which is preliminary data.</text>
</comment>
<organism evidence="1 2">
    <name type="scientific">Uliginosibacterium silvisoli</name>
    <dbReference type="NCBI Taxonomy" id="3114758"/>
    <lineage>
        <taxon>Bacteria</taxon>
        <taxon>Pseudomonadati</taxon>
        <taxon>Pseudomonadota</taxon>
        <taxon>Betaproteobacteria</taxon>
        <taxon>Rhodocyclales</taxon>
        <taxon>Zoogloeaceae</taxon>
        <taxon>Uliginosibacterium</taxon>
    </lineage>
</organism>
<evidence type="ECO:0000313" key="1">
    <source>
        <dbReference type="EMBL" id="MEC5385985.1"/>
    </source>
</evidence>
<gene>
    <name evidence="1" type="ORF">VVD49_09630</name>
</gene>
<keyword evidence="2" id="KW-1185">Reference proteome</keyword>
<name>A0ABU6K416_9RHOO</name>
<accession>A0ABU6K416</accession>
<dbReference type="RefSeq" id="WP_327599988.1">
    <property type="nucleotide sequence ID" value="NZ_JAYXHS010000002.1"/>
</dbReference>
<evidence type="ECO:0000313" key="2">
    <source>
        <dbReference type="Proteomes" id="UP001331561"/>
    </source>
</evidence>
<sequence>MLDWIGESVFQIVCNPLLAKDSACQQLNAILINMLYDPSAFQCSAYEPNKVHDWIQFIKPLYAIWCSHESGVLQRGADPAASRRKTDASQCCKLAHASSRRDVWRDGQAGEERRK</sequence>
<reference evidence="1 2" key="1">
    <citation type="submission" date="2024-01" db="EMBL/GenBank/DDBJ databases">
        <title>Uliginosibacterium soil sp. nov.</title>
        <authorList>
            <person name="Lv Y."/>
        </authorList>
    </citation>
    <scope>NUCLEOTIDE SEQUENCE [LARGE SCALE GENOMIC DNA]</scope>
    <source>
        <strain evidence="1 2">H3</strain>
    </source>
</reference>
<dbReference type="Proteomes" id="UP001331561">
    <property type="component" value="Unassembled WGS sequence"/>
</dbReference>
<protein>
    <submittedName>
        <fullName evidence="1">Uncharacterized protein</fullName>
    </submittedName>
</protein>
<dbReference type="EMBL" id="JAYXHS010000002">
    <property type="protein sequence ID" value="MEC5385985.1"/>
    <property type="molecule type" value="Genomic_DNA"/>
</dbReference>